<dbReference type="Proteomes" id="UP000429552">
    <property type="component" value="Unassembled WGS sequence"/>
</dbReference>
<dbReference type="AlphaFoldDB" id="A0A640TQY9"/>
<reference evidence="2 4" key="2">
    <citation type="submission" date="2022-12" db="EMBL/GenBank/DDBJ databases">
        <authorList>
            <person name="Ruckert C."/>
            <person name="Busche T."/>
            <person name="Kalinowski J."/>
            <person name="Wittmann C."/>
        </authorList>
    </citation>
    <scope>NUCLEOTIDE SEQUENCE [LARGE SCALE GENOMIC DNA]</scope>
    <source>
        <strain evidence="2 4">DSM 40555</strain>
    </source>
</reference>
<gene>
    <name evidence="1" type="ORF">Sliba_50890</name>
    <name evidence="2" type="ORF">STRLI_005074</name>
</gene>
<evidence type="ECO:0000313" key="1">
    <source>
        <dbReference type="EMBL" id="GFE24636.1"/>
    </source>
</evidence>
<evidence type="ECO:0000313" key="3">
    <source>
        <dbReference type="Proteomes" id="UP000429552"/>
    </source>
</evidence>
<evidence type="ECO:0000313" key="2">
    <source>
        <dbReference type="EMBL" id="WAT98959.1"/>
    </source>
</evidence>
<dbReference type="EMBL" id="BLIP01000001">
    <property type="protein sequence ID" value="GFE24636.1"/>
    <property type="molecule type" value="Genomic_DNA"/>
</dbReference>
<dbReference type="RefSeq" id="WP_159488234.1">
    <property type="nucleotide sequence ID" value="NZ_BLIP01000001.1"/>
</dbReference>
<organism evidence="1 3">
    <name type="scientific">Streptomyces nigrescens</name>
    <dbReference type="NCBI Taxonomy" id="1920"/>
    <lineage>
        <taxon>Bacteria</taxon>
        <taxon>Bacillati</taxon>
        <taxon>Actinomycetota</taxon>
        <taxon>Actinomycetes</taxon>
        <taxon>Kitasatosporales</taxon>
        <taxon>Streptomycetaceae</taxon>
        <taxon>Streptomyces</taxon>
    </lineage>
</organism>
<proteinExistence type="predicted"/>
<dbReference type="Proteomes" id="UP001210609">
    <property type="component" value="Chromosome"/>
</dbReference>
<evidence type="ECO:0000313" key="4">
    <source>
        <dbReference type="Proteomes" id="UP001210609"/>
    </source>
</evidence>
<name>A0A640TQY9_STRNI</name>
<protein>
    <recommendedName>
        <fullName evidence="5">RiboL-PSP-HEPN domain-containing protein</fullName>
    </recommendedName>
</protein>
<accession>A0A640TQY9</accession>
<evidence type="ECO:0008006" key="5">
    <source>
        <dbReference type="Google" id="ProtNLM"/>
    </source>
</evidence>
<reference evidence="1 3" key="1">
    <citation type="submission" date="2019-12" db="EMBL/GenBank/DDBJ databases">
        <title>Whole genome shotgun sequence of Streptomyces libani subsp. libani NBRC 13452.</title>
        <authorList>
            <person name="Ichikawa N."/>
            <person name="Kimura A."/>
            <person name="Kitahashi Y."/>
            <person name="Komaki H."/>
            <person name="Tamura T."/>
        </authorList>
    </citation>
    <scope>NUCLEOTIDE SEQUENCE [LARGE SCALE GENOMIC DNA]</scope>
    <source>
        <strain evidence="1 3">NBRC 13452</strain>
    </source>
</reference>
<sequence>MTAYGAVERVFSEAVERLARERRRLEVLSAQVEPQGFDRDGFLAMGRALSYVVMGGVLECFMRDLPRALATDVAALKIPRSSLPLGLVAALEAAAFRRCGDGTIGALLARTAILQGAVLHASDVRLVEDFSESLKLADGSTIGQKNFEALWALLNLPGEWRNAPNDVFLLREIKDKRNDVAHWEADPVDIGRSKRPSSLIEMVDQLIALLDHVLLNICYWFEERIPVSS</sequence>
<dbReference type="EMBL" id="CP114202">
    <property type="protein sequence ID" value="WAT98959.1"/>
    <property type="molecule type" value="Genomic_DNA"/>
</dbReference>
<keyword evidence="4" id="KW-1185">Reference proteome</keyword>